<evidence type="ECO:0000313" key="1">
    <source>
        <dbReference type="EMBL" id="KAH6645097.1"/>
    </source>
</evidence>
<dbReference type="AlphaFoldDB" id="A0A9P8UBY3"/>
<organism evidence="1 2">
    <name type="scientific">Truncatella angustata</name>
    <dbReference type="NCBI Taxonomy" id="152316"/>
    <lineage>
        <taxon>Eukaryota</taxon>
        <taxon>Fungi</taxon>
        <taxon>Dikarya</taxon>
        <taxon>Ascomycota</taxon>
        <taxon>Pezizomycotina</taxon>
        <taxon>Sordariomycetes</taxon>
        <taxon>Xylariomycetidae</taxon>
        <taxon>Amphisphaeriales</taxon>
        <taxon>Sporocadaceae</taxon>
        <taxon>Truncatella</taxon>
    </lineage>
</organism>
<evidence type="ECO:0000313" key="2">
    <source>
        <dbReference type="Proteomes" id="UP000758603"/>
    </source>
</evidence>
<protein>
    <submittedName>
        <fullName evidence="1">Uncharacterized protein</fullName>
    </submittedName>
</protein>
<reference evidence="1" key="1">
    <citation type="journal article" date="2021" name="Nat. Commun.">
        <title>Genetic determinants of endophytism in the Arabidopsis root mycobiome.</title>
        <authorList>
            <person name="Mesny F."/>
            <person name="Miyauchi S."/>
            <person name="Thiergart T."/>
            <person name="Pickel B."/>
            <person name="Atanasova L."/>
            <person name="Karlsson M."/>
            <person name="Huettel B."/>
            <person name="Barry K.W."/>
            <person name="Haridas S."/>
            <person name="Chen C."/>
            <person name="Bauer D."/>
            <person name="Andreopoulos W."/>
            <person name="Pangilinan J."/>
            <person name="LaButti K."/>
            <person name="Riley R."/>
            <person name="Lipzen A."/>
            <person name="Clum A."/>
            <person name="Drula E."/>
            <person name="Henrissat B."/>
            <person name="Kohler A."/>
            <person name="Grigoriev I.V."/>
            <person name="Martin F.M."/>
            <person name="Hacquard S."/>
        </authorList>
    </citation>
    <scope>NUCLEOTIDE SEQUENCE</scope>
    <source>
        <strain evidence="1">MPI-SDFR-AT-0073</strain>
    </source>
</reference>
<accession>A0A9P8UBY3</accession>
<dbReference type="Proteomes" id="UP000758603">
    <property type="component" value="Unassembled WGS sequence"/>
</dbReference>
<name>A0A9P8UBY3_9PEZI</name>
<proteinExistence type="predicted"/>
<dbReference type="RefSeq" id="XP_045951611.1">
    <property type="nucleotide sequence ID" value="XM_046108471.1"/>
</dbReference>
<gene>
    <name evidence="1" type="ORF">BKA67DRAFT_664938</name>
</gene>
<sequence>MGNSRVTCDYVPFASEISPDGSLNYRVFVEGSASQPWPGVDDGIDGADFLWYMDQICIQQVSPPPGSDAVAYLRNVCKRTPRATTTSNYVVTQTYNATATPTAGTNLLGNPSFENYTILMIGYAASSAFASQDGSTCHYWYPPTQWSQTINVNTGSTYFISIRTFLASVPSSGKTGSSIVNFTMEAPGTAPENGAEVLSVANSAITPDWVQSTKMLDLDANFVQNICGSTDDSTTVSCKFTISTGYAGSWDTTDTLPDDPYYPTNIRNYLG</sequence>
<dbReference type="EMBL" id="JAGPXC010000012">
    <property type="protein sequence ID" value="KAH6645097.1"/>
    <property type="molecule type" value="Genomic_DNA"/>
</dbReference>
<keyword evidence="2" id="KW-1185">Reference proteome</keyword>
<dbReference type="GeneID" id="70137362"/>
<comment type="caution">
    <text evidence="1">The sequence shown here is derived from an EMBL/GenBank/DDBJ whole genome shotgun (WGS) entry which is preliminary data.</text>
</comment>